<keyword evidence="2" id="KW-1185">Reference proteome</keyword>
<name>A0A2N6RWN7_9BIFI</name>
<gene>
    <name evidence="1" type="ORF">CJ216_05950</name>
</gene>
<dbReference type="EMBL" id="PNGV01000002">
    <property type="protein sequence ID" value="PMC42534.1"/>
    <property type="molecule type" value="Genomic_DNA"/>
</dbReference>
<dbReference type="Proteomes" id="UP000235771">
    <property type="component" value="Unassembled WGS sequence"/>
</dbReference>
<dbReference type="GeneID" id="98326947"/>
<organism evidence="1 2">
    <name type="scientific">Gardnerella greenwoodii</name>
    <dbReference type="NCBI Taxonomy" id="2914925"/>
    <lineage>
        <taxon>Bacteria</taxon>
        <taxon>Bacillati</taxon>
        <taxon>Actinomycetota</taxon>
        <taxon>Actinomycetes</taxon>
        <taxon>Bifidobacteriales</taxon>
        <taxon>Bifidobacteriaceae</taxon>
        <taxon>Gardnerella</taxon>
    </lineage>
</organism>
<accession>A0A2N6RWN7</accession>
<dbReference type="RefSeq" id="WP_102695241.1">
    <property type="nucleotide sequence ID" value="NZ_JAKNCL010000004.1"/>
</dbReference>
<comment type="caution">
    <text evidence="1">The sequence shown here is derived from an EMBL/GenBank/DDBJ whole genome shotgun (WGS) entry which is preliminary data.</text>
</comment>
<protein>
    <submittedName>
        <fullName evidence="1">Uncharacterized protein</fullName>
    </submittedName>
</protein>
<evidence type="ECO:0000313" key="1">
    <source>
        <dbReference type="EMBL" id="PMC42534.1"/>
    </source>
</evidence>
<proteinExistence type="predicted"/>
<reference evidence="1 2" key="1">
    <citation type="submission" date="2017-09" db="EMBL/GenBank/DDBJ databases">
        <title>Bacterial strain isolated from the female urinary microbiota.</title>
        <authorList>
            <person name="Thomas-White K."/>
            <person name="Kumar N."/>
            <person name="Forster S."/>
            <person name="Putonti C."/>
            <person name="Lawley T."/>
            <person name="Wolfe A.J."/>
        </authorList>
    </citation>
    <scope>NUCLEOTIDE SEQUENCE [LARGE SCALE GENOMIC DNA]</scope>
    <source>
        <strain evidence="1 2">UMB1686</strain>
    </source>
</reference>
<dbReference type="AlphaFoldDB" id="A0A2N6RWN7"/>
<sequence>MINQQMAYTIWKIGKIDNEEFPPLLDNNHLPGPMCMKKLSKFGIFNRLTSNTGYSHKTAISMCGRSNIVNDLIPSQSVACLFTAAWVWLGGNFPENIDVIDYGHYRRKPHGHTIRSFRRKLNEKDYVTLGKTRITTPERTICDLAYTQGDSENYELYRKSIANLLISHYRVDLHECRRIIDSNPYFPGSVRARTWLNDIANEIRKPWK</sequence>
<evidence type="ECO:0000313" key="2">
    <source>
        <dbReference type="Proteomes" id="UP000235771"/>
    </source>
</evidence>